<accession>J1QJJ7</accession>
<dbReference type="SUPFAM" id="SSF55729">
    <property type="entry name" value="Acyl-CoA N-acyltransferases (Nat)"/>
    <property type="match status" value="1"/>
</dbReference>
<comment type="caution">
    <text evidence="2">The sequence shown here is derived from an EMBL/GenBank/DDBJ whole genome shotgun (WGS) entry which is preliminary data.</text>
</comment>
<organism evidence="2 3">
    <name type="scientific">Alishewanella aestuarii B11</name>
    <dbReference type="NCBI Taxonomy" id="1197174"/>
    <lineage>
        <taxon>Bacteria</taxon>
        <taxon>Pseudomonadati</taxon>
        <taxon>Pseudomonadota</taxon>
        <taxon>Gammaproteobacteria</taxon>
        <taxon>Alteromonadales</taxon>
        <taxon>Alteromonadaceae</taxon>
        <taxon>Alishewanella</taxon>
    </lineage>
</organism>
<protein>
    <recommendedName>
        <fullName evidence="1">N-acetyltransferase domain-containing protein</fullName>
    </recommendedName>
</protein>
<gene>
    <name evidence="2" type="ORF">AEST_14010</name>
</gene>
<dbReference type="Proteomes" id="UP000012043">
    <property type="component" value="Unassembled WGS sequence"/>
</dbReference>
<reference evidence="2 3" key="1">
    <citation type="journal article" date="2012" name="J. Bacteriol.">
        <title>Genome Sequence of Pectin-Degrading Alishewanella aestuarii Strain B11T, Isolated from Tidal Flat Sediment.</title>
        <authorList>
            <person name="Jung J."/>
            <person name="Choi S."/>
            <person name="Chun J."/>
            <person name="Park W."/>
        </authorList>
    </citation>
    <scope>NUCLEOTIDE SEQUENCE [LARGE SCALE GENOMIC DNA]</scope>
    <source>
        <strain evidence="2 3">B11</strain>
    </source>
</reference>
<keyword evidence="3" id="KW-1185">Reference proteome</keyword>
<dbReference type="Pfam" id="PF13302">
    <property type="entry name" value="Acetyltransf_3"/>
    <property type="match status" value="1"/>
</dbReference>
<dbReference type="InterPro" id="IPR016181">
    <property type="entry name" value="Acyl_CoA_acyltransferase"/>
</dbReference>
<dbReference type="GO" id="GO:0016747">
    <property type="term" value="F:acyltransferase activity, transferring groups other than amino-acyl groups"/>
    <property type="evidence" value="ECO:0007669"/>
    <property type="project" value="InterPro"/>
</dbReference>
<evidence type="ECO:0000259" key="1">
    <source>
        <dbReference type="Pfam" id="PF13302"/>
    </source>
</evidence>
<evidence type="ECO:0000313" key="3">
    <source>
        <dbReference type="Proteomes" id="UP000012043"/>
    </source>
</evidence>
<dbReference type="EMBL" id="ALAB01000019">
    <property type="protein sequence ID" value="EJI85736.1"/>
    <property type="molecule type" value="Genomic_DNA"/>
</dbReference>
<dbReference type="PATRIC" id="fig|1197174.4.peg.1370"/>
<dbReference type="Gene3D" id="3.40.630.30">
    <property type="match status" value="1"/>
</dbReference>
<dbReference type="InterPro" id="IPR000182">
    <property type="entry name" value="GNAT_dom"/>
</dbReference>
<feature type="domain" description="N-acetyltransferase" evidence="1">
    <location>
        <begin position="6"/>
        <end position="121"/>
    </location>
</feature>
<name>J1QJJ7_9ALTE</name>
<proteinExistence type="predicted"/>
<sequence length="152" mass="18063">MKLRLDERYNNFLSKVDNDIESQRRWIINYKKDEADKRQFYFIIERQDGTPCGTVRIYDLKADSFCWGSWILNEHKTRYAAIESALLVYQYGFDFLGFRKCHFDVMKGNSKVADFHKKFGAIIVSEDNDNHYFEITKESVDKMAVKFKDLIG</sequence>
<evidence type="ECO:0000313" key="2">
    <source>
        <dbReference type="EMBL" id="EJI85736.1"/>
    </source>
</evidence>
<dbReference type="AlphaFoldDB" id="J1QJJ7"/>